<dbReference type="AlphaFoldDB" id="R0HD22"/>
<protein>
    <recommendedName>
        <fullName evidence="1">Factor of DNA methylation 1-5/IDN2 domain-containing protein</fullName>
    </recommendedName>
</protein>
<sequence>MDEFEGLKREIERLVNMVDPKKDECQEKRVIEEEVSASRSVVVGFLEDEIDRKEEVLLNAIIRLMKIYSELDQPLDERRYLGLLQVDEMRAACLGHKVTTVNETDEQASERADLIRSFWQQKIAESSELVSEGEEVPFKPYDPSALEALKASSGEKVYRLVRRGFREVRVAVRLRVLLKPWNLEQGRESTIEGYV</sequence>
<dbReference type="Proteomes" id="UP000029121">
    <property type="component" value="Unassembled WGS sequence"/>
</dbReference>
<proteinExistence type="predicted"/>
<accession>R0HD22</accession>
<evidence type="ECO:0000313" key="3">
    <source>
        <dbReference type="Proteomes" id="UP000029121"/>
    </source>
</evidence>
<reference evidence="3" key="1">
    <citation type="journal article" date="2013" name="Nat. Genet.">
        <title>The Capsella rubella genome and the genomic consequences of rapid mating system evolution.</title>
        <authorList>
            <person name="Slotte T."/>
            <person name="Hazzouri K.M."/>
            <person name="Agren J.A."/>
            <person name="Koenig D."/>
            <person name="Maumus F."/>
            <person name="Guo Y.L."/>
            <person name="Steige K."/>
            <person name="Platts A.E."/>
            <person name="Escobar J.S."/>
            <person name="Newman L.K."/>
            <person name="Wang W."/>
            <person name="Mandakova T."/>
            <person name="Vello E."/>
            <person name="Smith L.M."/>
            <person name="Henz S.R."/>
            <person name="Steffen J."/>
            <person name="Takuno S."/>
            <person name="Brandvain Y."/>
            <person name="Coop G."/>
            <person name="Andolfatto P."/>
            <person name="Hu T.T."/>
            <person name="Blanchette M."/>
            <person name="Clark R.M."/>
            <person name="Quesneville H."/>
            <person name="Nordborg M."/>
            <person name="Gaut B.S."/>
            <person name="Lysak M.A."/>
            <person name="Jenkins J."/>
            <person name="Grimwood J."/>
            <person name="Chapman J."/>
            <person name="Prochnik S."/>
            <person name="Shu S."/>
            <person name="Rokhsar D."/>
            <person name="Schmutz J."/>
            <person name="Weigel D."/>
            <person name="Wright S.I."/>
        </authorList>
    </citation>
    <scope>NUCLEOTIDE SEQUENCE [LARGE SCALE GENOMIC DNA]</scope>
    <source>
        <strain evidence="3">cv. Monte Gargano</strain>
    </source>
</reference>
<name>R0HD22_9BRAS</name>
<evidence type="ECO:0000313" key="2">
    <source>
        <dbReference type="EMBL" id="EOA21603.1"/>
    </source>
</evidence>
<organism evidence="2 3">
    <name type="scientific">Capsella rubella</name>
    <dbReference type="NCBI Taxonomy" id="81985"/>
    <lineage>
        <taxon>Eukaryota</taxon>
        <taxon>Viridiplantae</taxon>
        <taxon>Streptophyta</taxon>
        <taxon>Embryophyta</taxon>
        <taxon>Tracheophyta</taxon>
        <taxon>Spermatophyta</taxon>
        <taxon>Magnoliopsida</taxon>
        <taxon>eudicotyledons</taxon>
        <taxon>Gunneridae</taxon>
        <taxon>Pentapetalae</taxon>
        <taxon>rosids</taxon>
        <taxon>malvids</taxon>
        <taxon>Brassicales</taxon>
        <taxon>Brassicaceae</taxon>
        <taxon>Camelineae</taxon>
        <taxon>Capsella</taxon>
    </lineage>
</organism>
<evidence type="ECO:0000259" key="1">
    <source>
        <dbReference type="Pfam" id="PF03469"/>
    </source>
</evidence>
<keyword evidence="3" id="KW-1185">Reference proteome</keyword>
<dbReference type="InterPro" id="IPR005379">
    <property type="entry name" value="FDM1-5/IDN2_XH"/>
</dbReference>
<dbReference type="KEGG" id="crb:17881744"/>
<dbReference type="Pfam" id="PF03469">
    <property type="entry name" value="XH"/>
    <property type="match status" value="1"/>
</dbReference>
<gene>
    <name evidence="2" type="ORF">CARUB_v10002015mg</name>
</gene>
<feature type="domain" description="Factor of DNA methylation 1-5/IDN2" evidence="1">
    <location>
        <begin position="82"/>
        <end position="193"/>
    </location>
</feature>
<dbReference type="EMBL" id="KB870810">
    <property type="protein sequence ID" value="EOA21603.1"/>
    <property type="molecule type" value="Genomic_DNA"/>
</dbReference>